<proteinExistence type="inferred from homology"/>
<dbReference type="EMBL" id="JACIEP010000007">
    <property type="protein sequence ID" value="MBB4036486.1"/>
    <property type="molecule type" value="Genomic_DNA"/>
</dbReference>
<comment type="similarity">
    <text evidence="1">Belongs to the ABC transporter superfamily.</text>
</comment>
<feature type="domain" description="ABC transporter" evidence="5">
    <location>
        <begin position="2"/>
        <end position="227"/>
    </location>
</feature>
<keyword evidence="4 6" id="KW-0067">ATP-binding</keyword>
<dbReference type="InterPro" id="IPR003439">
    <property type="entry name" value="ABC_transporter-like_ATP-bd"/>
</dbReference>
<dbReference type="SUPFAM" id="SSF52540">
    <property type="entry name" value="P-loop containing nucleoside triphosphate hydrolases"/>
    <property type="match status" value="1"/>
</dbReference>
<keyword evidence="7" id="KW-1185">Reference proteome</keyword>
<evidence type="ECO:0000256" key="3">
    <source>
        <dbReference type="ARBA" id="ARBA00022741"/>
    </source>
</evidence>
<dbReference type="InterPro" id="IPR017871">
    <property type="entry name" value="ABC_transporter-like_CS"/>
</dbReference>
<dbReference type="GO" id="GO:0016887">
    <property type="term" value="F:ATP hydrolysis activity"/>
    <property type="evidence" value="ECO:0007669"/>
    <property type="project" value="InterPro"/>
</dbReference>
<dbReference type="GO" id="GO:0005524">
    <property type="term" value="F:ATP binding"/>
    <property type="evidence" value="ECO:0007669"/>
    <property type="project" value="UniProtKB-KW"/>
</dbReference>
<evidence type="ECO:0000313" key="6">
    <source>
        <dbReference type="EMBL" id="MBB4036486.1"/>
    </source>
</evidence>
<reference evidence="6 7" key="1">
    <citation type="submission" date="2020-08" db="EMBL/GenBank/DDBJ databases">
        <title>Genomic Encyclopedia of Type Strains, Phase IV (KMG-IV): sequencing the most valuable type-strain genomes for metagenomic binning, comparative biology and taxonomic classification.</title>
        <authorList>
            <person name="Goeker M."/>
        </authorList>
    </citation>
    <scope>NUCLEOTIDE SEQUENCE [LARGE SCALE GENOMIC DNA]</scope>
    <source>
        <strain evidence="6 7">DSM 104969</strain>
    </source>
</reference>
<sequence length="230" mass="25904">MIQIEHISKKYGEYTALSDISFSMQKGKIVGLLGVNGAGKSTLMKILSGILLPDSGQVSFFGENLLNDSLDIKKQIGYLSEDNPLYEDMYVREYLDYISSIYKSGKERVAYVIEQTGLTKEYKKKIKDLSKGNRQRVGIAQSLINNPVFLILDEATSGLDPNQRETLNNLFVELSKDKIILFSTHTLQEVKDICSSFVLLDKGKLVANYEIDQIDSVEELFHTLTNENNS</sequence>
<dbReference type="Pfam" id="PF00005">
    <property type="entry name" value="ABC_tran"/>
    <property type="match status" value="1"/>
</dbReference>
<evidence type="ECO:0000256" key="2">
    <source>
        <dbReference type="ARBA" id="ARBA00022448"/>
    </source>
</evidence>
<dbReference type="AlphaFoldDB" id="A0A840CM76"/>
<dbReference type="RefSeq" id="WP_183307381.1">
    <property type="nucleotide sequence ID" value="NZ_JACIEP010000007.1"/>
</dbReference>
<dbReference type="PROSITE" id="PS50893">
    <property type="entry name" value="ABC_TRANSPORTER_2"/>
    <property type="match status" value="1"/>
</dbReference>
<dbReference type="PROSITE" id="PS00211">
    <property type="entry name" value="ABC_TRANSPORTER_1"/>
    <property type="match status" value="1"/>
</dbReference>
<name>A0A840CM76_9BACT</name>
<organism evidence="6 7">
    <name type="scientific">Dysgonomonas hofstadii</name>
    <dbReference type="NCBI Taxonomy" id="637886"/>
    <lineage>
        <taxon>Bacteria</taxon>
        <taxon>Pseudomonadati</taxon>
        <taxon>Bacteroidota</taxon>
        <taxon>Bacteroidia</taxon>
        <taxon>Bacteroidales</taxon>
        <taxon>Dysgonomonadaceae</taxon>
        <taxon>Dysgonomonas</taxon>
    </lineage>
</organism>
<dbReference type="InterPro" id="IPR027417">
    <property type="entry name" value="P-loop_NTPase"/>
</dbReference>
<protein>
    <submittedName>
        <fullName evidence="6">ABC-2 type transport system ATP-binding protein</fullName>
    </submittedName>
</protein>
<dbReference type="Gene3D" id="3.40.50.300">
    <property type="entry name" value="P-loop containing nucleotide triphosphate hydrolases"/>
    <property type="match status" value="1"/>
</dbReference>
<evidence type="ECO:0000256" key="1">
    <source>
        <dbReference type="ARBA" id="ARBA00005417"/>
    </source>
</evidence>
<evidence type="ECO:0000259" key="5">
    <source>
        <dbReference type="PROSITE" id="PS50893"/>
    </source>
</evidence>
<comment type="caution">
    <text evidence="6">The sequence shown here is derived from an EMBL/GenBank/DDBJ whole genome shotgun (WGS) entry which is preliminary data.</text>
</comment>
<gene>
    <name evidence="6" type="ORF">GGR21_002388</name>
</gene>
<dbReference type="PANTHER" id="PTHR43335:SF4">
    <property type="entry name" value="ABC TRANSPORTER, ATP-BINDING PROTEIN"/>
    <property type="match status" value="1"/>
</dbReference>
<dbReference type="InterPro" id="IPR003593">
    <property type="entry name" value="AAA+_ATPase"/>
</dbReference>
<accession>A0A840CM76</accession>
<dbReference type="SMART" id="SM00382">
    <property type="entry name" value="AAA"/>
    <property type="match status" value="1"/>
</dbReference>
<keyword evidence="2" id="KW-0813">Transport</keyword>
<dbReference type="Proteomes" id="UP000555103">
    <property type="component" value="Unassembled WGS sequence"/>
</dbReference>
<dbReference type="PANTHER" id="PTHR43335">
    <property type="entry name" value="ABC TRANSPORTER, ATP-BINDING PROTEIN"/>
    <property type="match status" value="1"/>
</dbReference>
<evidence type="ECO:0000256" key="4">
    <source>
        <dbReference type="ARBA" id="ARBA00022840"/>
    </source>
</evidence>
<keyword evidence="3" id="KW-0547">Nucleotide-binding</keyword>
<evidence type="ECO:0000313" key="7">
    <source>
        <dbReference type="Proteomes" id="UP000555103"/>
    </source>
</evidence>